<name>A0A438G882_VITVI</name>
<evidence type="ECO:0000313" key="1">
    <source>
        <dbReference type="EMBL" id="RVW68374.1"/>
    </source>
</evidence>
<sequence>MFKVIGPTWTGNTMSPRDVIEGKNDYLVYWARAPLVNPGRMKLTYSYTEAARSNLCFFHLELYSSSRGPPWIYLITALGEPEVVGATVVGPRDVSPLLPSEKTYCFKCPAFISFSTKGFDHLKSDSSRIMGRSFSYDTLRGGEIGLVQLALLASNQKLLSGCVDIVFEHGIFVRPSEQIVHSHGGFLVRDLKKGLPGQILCLNIWRTTSMLVLIFWLCRVEHRYCPTKASDSLFQDLEGEKNEEALMAGGSGVNRSSDFWGSSIHLEKLFKLKEHLSKAGSSAHGWGPQPKVHLIFDPYAPIYHFISRDRVPGLEGCYLRVRYLPDSPGRLFLIDCLSCLGVIPNCLPSTKLGVWGGSSIRAISMFGSTMEIIDIRAIEDLYSPELDFMDTYVANVIVDETDLGSELGWIGGRLVRGSDPHNTMASLRDAILGLGSEDRWAPGPAIALGAPHLTLLHLHLHHLIWPTVQIEQRIRSLHVSDGVMGWDGYDDLQWQLCQLKFACQTLRDDHAIPSVSEWCRSALVCLIGPFEARGLWADFPSDSKGKKPGQDLGLQMIIQTSCPYRPIGPTYLHPHLSHICYTGSSDHLYSSISSIEHRLHRGAVYTARDAFDPSISEIGDEIFMMGWDGEAPQPISLYEDSDFSRYIHGHLHPLTGFAGIDAREDVQREDDEILPAAHHTGSYPFGASWPHDNLPPEGSDHVRPSFIDVALFRLPGASVLLDNGSALNVCPLVTAIALGFSPSILGHLYRMLELTMGLRGQLWVVSLEDDSRDMVPMSFDQYNNTLGPREFAFTVDHDIPYGLGYTPSEEDA</sequence>
<gene>
    <name evidence="1" type="ORF">CK203_061694</name>
</gene>
<dbReference type="EMBL" id="QGNW01000536">
    <property type="protein sequence ID" value="RVW68374.1"/>
    <property type="molecule type" value="Genomic_DNA"/>
</dbReference>
<organism evidence="1 2">
    <name type="scientific">Vitis vinifera</name>
    <name type="common">Grape</name>
    <dbReference type="NCBI Taxonomy" id="29760"/>
    <lineage>
        <taxon>Eukaryota</taxon>
        <taxon>Viridiplantae</taxon>
        <taxon>Streptophyta</taxon>
        <taxon>Embryophyta</taxon>
        <taxon>Tracheophyta</taxon>
        <taxon>Spermatophyta</taxon>
        <taxon>Magnoliopsida</taxon>
        <taxon>eudicotyledons</taxon>
        <taxon>Gunneridae</taxon>
        <taxon>Pentapetalae</taxon>
        <taxon>rosids</taxon>
        <taxon>Vitales</taxon>
        <taxon>Vitaceae</taxon>
        <taxon>Viteae</taxon>
        <taxon>Vitis</taxon>
    </lineage>
</organism>
<comment type="caution">
    <text evidence="1">The sequence shown here is derived from an EMBL/GenBank/DDBJ whole genome shotgun (WGS) entry which is preliminary data.</text>
</comment>
<reference evidence="1 2" key="1">
    <citation type="journal article" date="2018" name="PLoS Genet.">
        <title>Population sequencing reveals clonal diversity and ancestral inbreeding in the grapevine cultivar Chardonnay.</title>
        <authorList>
            <person name="Roach M.J."/>
            <person name="Johnson D.L."/>
            <person name="Bohlmann J."/>
            <person name="van Vuuren H.J."/>
            <person name="Jones S.J."/>
            <person name="Pretorius I.S."/>
            <person name="Schmidt S.A."/>
            <person name="Borneman A.R."/>
        </authorList>
    </citation>
    <scope>NUCLEOTIDE SEQUENCE [LARGE SCALE GENOMIC DNA]</scope>
    <source>
        <strain evidence="2">cv. Chardonnay</strain>
        <tissue evidence="1">Leaf</tissue>
    </source>
</reference>
<evidence type="ECO:0000313" key="2">
    <source>
        <dbReference type="Proteomes" id="UP000288805"/>
    </source>
</evidence>
<protein>
    <submittedName>
        <fullName evidence="1">Uncharacterized protein</fullName>
    </submittedName>
</protein>
<dbReference type="AlphaFoldDB" id="A0A438G882"/>
<dbReference type="Proteomes" id="UP000288805">
    <property type="component" value="Unassembled WGS sequence"/>
</dbReference>
<proteinExistence type="predicted"/>
<accession>A0A438G882</accession>